<accession>A0ACB7XSK5</accession>
<dbReference type="Proteomes" id="UP000828048">
    <property type="component" value="Chromosome 1"/>
</dbReference>
<evidence type="ECO:0000313" key="1">
    <source>
        <dbReference type="EMBL" id="KAH7844041.1"/>
    </source>
</evidence>
<protein>
    <submittedName>
        <fullName evidence="1">Uncharacterized protein</fullName>
    </submittedName>
</protein>
<organism evidence="1 2">
    <name type="scientific">Vaccinium darrowii</name>
    <dbReference type="NCBI Taxonomy" id="229202"/>
    <lineage>
        <taxon>Eukaryota</taxon>
        <taxon>Viridiplantae</taxon>
        <taxon>Streptophyta</taxon>
        <taxon>Embryophyta</taxon>
        <taxon>Tracheophyta</taxon>
        <taxon>Spermatophyta</taxon>
        <taxon>Magnoliopsida</taxon>
        <taxon>eudicotyledons</taxon>
        <taxon>Gunneridae</taxon>
        <taxon>Pentapetalae</taxon>
        <taxon>asterids</taxon>
        <taxon>Ericales</taxon>
        <taxon>Ericaceae</taxon>
        <taxon>Vaccinioideae</taxon>
        <taxon>Vaccinieae</taxon>
        <taxon>Vaccinium</taxon>
    </lineage>
</organism>
<evidence type="ECO:0000313" key="2">
    <source>
        <dbReference type="Proteomes" id="UP000828048"/>
    </source>
</evidence>
<dbReference type="EMBL" id="CM037151">
    <property type="protein sequence ID" value="KAH7844041.1"/>
    <property type="molecule type" value="Genomic_DNA"/>
</dbReference>
<comment type="caution">
    <text evidence="1">The sequence shown here is derived from an EMBL/GenBank/DDBJ whole genome shotgun (WGS) entry which is preliminary data.</text>
</comment>
<gene>
    <name evidence="1" type="ORF">Vadar_023629</name>
</gene>
<keyword evidence="2" id="KW-1185">Reference proteome</keyword>
<sequence length="156" mass="17367">MLKIGPAGDYEHKGTPWDEMGRNGIAQIFISLGDWIRSLQFQFVENGSLVLSEKHGLDIYSSAPKFSVVSVRLNYPLEYITGISGHSGTRDGEQFVTSIIFTTNNADYGPVGRPTQDDIAFDYQMGEHNKFCGFHGYANLYLNSIVLYGADEDSKQ</sequence>
<reference evidence="1 2" key="1">
    <citation type="journal article" date="2021" name="Hortic Res">
        <title>High-quality reference genome and annotation aids understanding of berry development for evergreen blueberry (Vaccinium darrowii).</title>
        <authorList>
            <person name="Yu J."/>
            <person name="Hulse-Kemp A.M."/>
            <person name="Babiker E."/>
            <person name="Staton M."/>
        </authorList>
    </citation>
    <scope>NUCLEOTIDE SEQUENCE [LARGE SCALE GENOMIC DNA]</scope>
    <source>
        <strain evidence="2">cv. NJ 8807/NJ 8810</strain>
        <tissue evidence="1">Young leaf</tissue>
    </source>
</reference>
<proteinExistence type="predicted"/>
<name>A0ACB7XSK5_9ERIC</name>